<dbReference type="Pfam" id="PF08240">
    <property type="entry name" value="ADH_N"/>
    <property type="match status" value="1"/>
</dbReference>
<gene>
    <name evidence="5" type="ORF">LTR84_001403</name>
</gene>
<comment type="similarity">
    <text evidence="1">Belongs to the zinc-containing alcohol dehydrogenase family.</text>
</comment>
<dbReference type="SUPFAM" id="SSF51735">
    <property type="entry name" value="NAD(P)-binding Rossmann-fold domains"/>
    <property type="match status" value="1"/>
</dbReference>
<comment type="caution">
    <text evidence="5">The sequence shown here is derived from an EMBL/GenBank/DDBJ whole genome shotgun (WGS) entry which is preliminary data.</text>
</comment>
<dbReference type="AlphaFoldDB" id="A0AAV9NC99"/>
<dbReference type="CDD" id="cd08249">
    <property type="entry name" value="enoyl_reductase_like"/>
    <property type="match status" value="1"/>
</dbReference>
<evidence type="ECO:0000313" key="5">
    <source>
        <dbReference type="EMBL" id="KAK5054512.1"/>
    </source>
</evidence>
<dbReference type="EMBL" id="JAVRRD010000010">
    <property type="protein sequence ID" value="KAK5054512.1"/>
    <property type="molecule type" value="Genomic_DNA"/>
</dbReference>
<dbReference type="InterPro" id="IPR047122">
    <property type="entry name" value="Trans-enoyl_RdTase-like"/>
</dbReference>
<dbReference type="PANTHER" id="PTHR45348:SF2">
    <property type="entry name" value="ZINC-TYPE ALCOHOL DEHYDROGENASE-LIKE PROTEIN C2E1P3.01"/>
    <property type="match status" value="1"/>
</dbReference>
<dbReference type="PANTHER" id="PTHR45348">
    <property type="entry name" value="HYPOTHETICAL OXIDOREDUCTASE (EUROFUNG)"/>
    <property type="match status" value="1"/>
</dbReference>
<dbReference type="Gene3D" id="3.40.50.720">
    <property type="entry name" value="NAD(P)-binding Rossmann-like Domain"/>
    <property type="match status" value="1"/>
</dbReference>
<dbReference type="InterPro" id="IPR020843">
    <property type="entry name" value="ER"/>
</dbReference>
<evidence type="ECO:0000313" key="6">
    <source>
        <dbReference type="Proteomes" id="UP001358417"/>
    </source>
</evidence>
<evidence type="ECO:0000256" key="2">
    <source>
        <dbReference type="ARBA" id="ARBA00023002"/>
    </source>
</evidence>
<dbReference type="GO" id="GO:0016651">
    <property type="term" value="F:oxidoreductase activity, acting on NAD(P)H"/>
    <property type="evidence" value="ECO:0007669"/>
    <property type="project" value="InterPro"/>
</dbReference>
<dbReference type="Pfam" id="PF00107">
    <property type="entry name" value="ADH_zinc_N"/>
    <property type="match status" value="1"/>
</dbReference>
<keyword evidence="2" id="KW-0560">Oxidoreductase</keyword>
<feature type="region of interest" description="Disordered" evidence="3">
    <location>
        <begin position="1"/>
        <end position="21"/>
    </location>
</feature>
<dbReference type="SMART" id="SM00829">
    <property type="entry name" value="PKS_ER"/>
    <property type="match status" value="1"/>
</dbReference>
<reference evidence="5 6" key="1">
    <citation type="submission" date="2023-08" db="EMBL/GenBank/DDBJ databases">
        <title>Black Yeasts Isolated from many extreme environments.</title>
        <authorList>
            <person name="Coleine C."/>
            <person name="Stajich J.E."/>
            <person name="Selbmann L."/>
        </authorList>
    </citation>
    <scope>NUCLEOTIDE SEQUENCE [LARGE SCALE GENOMIC DNA]</scope>
    <source>
        <strain evidence="5 6">CCFEE 5792</strain>
    </source>
</reference>
<evidence type="ECO:0000256" key="3">
    <source>
        <dbReference type="SAM" id="MobiDB-lite"/>
    </source>
</evidence>
<dbReference type="Gene3D" id="3.90.180.10">
    <property type="entry name" value="Medium-chain alcohol dehydrogenases, catalytic domain"/>
    <property type="match status" value="1"/>
</dbReference>
<dbReference type="GeneID" id="89969623"/>
<evidence type="ECO:0000256" key="1">
    <source>
        <dbReference type="ARBA" id="ARBA00008072"/>
    </source>
</evidence>
<feature type="domain" description="Enoyl reductase (ER)" evidence="4">
    <location>
        <begin position="10"/>
        <end position="339"/>
    </location>
</feature>
<dbReference type="InterPro" id="IPR036291">
    <property type="entry name" value="NAD(P)-bd_dom_sf"/>
</dbReference>
<dbReference type="InterPro" id="IPR013149">
    <property type="entry name" value="ADH-like_C"/>
</dbReference>
<keyword evidence="6" id="KW-1185">Reference proteome</keyword>
<accession>A0AAV9NC99</accession>
<dbReference type="InterPro" id="IPR011032">
    <property type="entry name" value="GroES-like_sf"/>
</dbReference>
<dbReference type="SUPFAM" id="SSF50129">
    <property type="entry name" value="GroES-like"/>
    <property type="match status" value="1"/>
</dbReference>
<dbReference type="RefSeq" id="XP_064707285.1">
    <property type="nucleotide sequence ID" value="XM_064845027.1"/>
</dbReference>
<sequence>MTTQKAVVSSGPGKAELSTNRPIPTTRPGYVLVDVKAVALNPTDWKHIDFIAPPNCVLGCDYAGVVAETGEGYDKQWKVGDRICGFVHGGNSLQNDDGSHQEKLVAKADIQIRIPDSLTFAEAATLGVAAITCGQGLFQSLGLNFPNNPKNDGEPILIYGGSSAMGTMGVQLAKLAGYKVISTSSPSNFALVKSFGADEVFDYSDPDCASKIKDYLNGKPRLAWDCISLEGSAKICADVLSGDGVYGSLYPVAFPRTDIPHKFTLGYTCFGEPVHKNETKINANPDDFVFMKEWIKVFEQLLADGKLSLHPLKVNHGLENVLDGVDLLRKNKVSGQKLVYIL</sequence>
<dbReference type="InterPro" id="IPR013154">
    <property type="entry name" value="ADH-like_N"/>
</dbReference>
<organism evidence="5 6">
    <name type="scientific">Exophiala bonariae</name>
    <dbReference type="NCBI Taxonomy" id="1690606"/>
    <lineage>
        <taxon>Eukaryota</taxon>
        <taxon>Fungi</taxon>
        <taxon>Dikarya</taxon>
        <taxon>Ascomycota</taxon>
        <taxon>Pezizomycotina</taxon>
        <taxon>Eurotiomycetes</taxon>
        <taxon>Chaetothyriomycetidae</taxon>
        <taxon>Chaetothyriales</taxon>
        <taxon>Herpotrichiellaceae</taxon>
        <taxon>Exophiala</taxon>
    </lineage>
</organism>
<name>A0AAV9NC99_9EURO</name>
<protein>
    <recommendedName>
        <fullName evidence="4">Enoyl reductase (ER) domain-containing protein</fullName>
    </recommendedName>
</protein>
<dbReference type="Proteomes" id="UP001358417">
    <property type="component" value="Unassembled WGS sequence"/>
</dbReference>
<evidence type="ECO:0000259" key="4">
    <source>
        <dbReference type="SMART" id="SM00829"/>
    </source>
</evidence>
<proteinExistence type="inferred from homology"/>